<evidence type="ECO:0000313" key="8">
    <source>
        <dbReference type="Proteomes" id="UP000184327"/>
    </source>
</evidence>
<reference evidence="7 8" key="1">
    <citation type="submission" date="2016-11" db="EMBL/GenBank/DDBJ databases">
        <authorList>
            <person name="Jaros S."/>
            <person name="Januszkiewicz K."/>
            <person name="Wedrychowicz H."/>
        </authorList>
    </citation>
    <scope>NUCLEOTIDE SEQUENCE [LARGE SCALE GENOMIC DNA]</scope>
    <source>
        <strain evidence="7 8">DSM 16112</strain>
    </source>
</reference>
<dbReference type="Pfam" id="PF00753">
    <property type="entry name" value="Lactamase_B"/>
    <property type="match status" value="1"/>
</dbReference>
<evidence type="ECO:0000256" key="4">
    <source>
        <dbReference type="ARBA" id="ARBA00022833"/>
    </source>
</evidence>
<dbReference type="InterPro" id="IPR051013">
    <property type="entry name" value="MBL_superfamily_lactonases"/>
</dbReference>
<dbReference type="PANTHER" id="PTHR42978">
    <property type="entry name" value="QUORUM-QUENCHING LACTONASE YTNP-RELATED-RELATED"/>
    <property type="match status" value="1"/>
</dbReference>
<keyword evidence="4" id="KW-0862">Zinc</keyword>
<gene>
    <name evidence="7" type="ORF">SAMN02745117_01154</name>
</gene>
<evidence type="ECO:0000256" key="1">
    <source>
        <dbReference type="ARBA" id="ARBA00007749"/>
    </source>
</evidence>
<dbReference type="GO" id="GO:0016787">
    <property type="term" value="F:hydrolase activity"/>
    <property type="evidence" value="ECO:0007669"/>
    <property type="project" value="UniProtKB-KW"/>
</dbReference>
<accession>A0A1M4XXQ3</accession>
<dbReference type="CDD" id="cd07720">
    <property type="entry name" value="OPHC2-like_MBL-fold"/>
    <property type="match status" value="1"/>
</dbReference>
<protein>
    <submittedName>
        <fullName evidence="7">Glyoxylase, beta-lactamase superfamily II</fullName>
    </submittedName>
</protein>
<dbReference type="InterPro" id="IPR036866">
    <property type="entry name" value="RibonucZ/Hydroxyglut_hydro"/>
</dbReference>
<keyword evidence="3" id="KW-0378">Hydrolase</keyword>
<dbReference type="RefSeq" id="WP_073355672.1">
    <property type="nucleotide sequence ID" value="NZ_FQUZ01000010.1"/>
</dbReference>
<organism evidence="7 8">
    <name type="scientific">Lampropedia hyalina DSM 16112</name>
    <dbReference type="NCBI Taxonomy" id="1122156"/>
    <lineage>
        <taxon>Bacteria</taxon>
        <taxon>Pseudomonadati</taxon>
        <taxon>Pseudomonadota</taxon>
        <taxon>Betaproteobacteria</taxon>
        <taxon>Burkholderiales</taxon>
        <taxon>Comamonadaceae</taxon>
        <taxon>Lampropedia</taxon>
    </lineage>
</organism>
<evidence type="ECO:0000256" key="3">
    <source>
        <dbReference type="ARBA" id="ARBA00022801"/>
    </source>
</evidence>
<comment type="similarity">
    <text evidence="1">Belongs to the metallo-beta-lactamase superfamily.</text>
</comment>
<keyword evidence="8" id="KW-1185">Reference proteome</keyword>
<evidence type="ECO:0000256" key="5">
    <source>
        <dbReference type="SAM" id="SignalP"/>
    </source>
</evidence>
<dbReference type="Gene3D" id="3.60.15.10">
    <property type="entry name" value="Ribonuclease Z/Hydroxyacylglutathione hydrolase-like"/>
    <property type="match status" value="1"/>
</dbReference>
<dbReference type="Proteomes" id="UP000184327">
    <property type="component" value="Unassembled WGS sequence"/>
</dbReference>
<feature type="domain" description="Metallo-beta-lactamase" evidence="6">
    <location>
        <begin position="89"/>
        <end position="296"/>
    </location>
</feature>
<feature type="signal peptide" evidence="5">
    <location>
        <begin position="1"/>
        <end position="28"/>
    </location>
</feature>
<evidence type="ECO:0000256" key="2">
    <source>
        <dbReference type="ARBA" id="ARBA00022723"/>
    </source>
</evidence>
<evidence type="ECO:0000313" key="7">
    <source>
        <dbReference type="EMBL" id="SHE98337.1"/>
    </source>
</evidence>
<name>A0A1M4XXQ3_9BURK</name>
<sequence>MKNLVPLQRLALAALTATACLHPLAAQAQNHAQVPGYYHQSVGEVRVTALFDGIVPLGRELLVGAEPAQVDALLKSRFVPETAQGVQTAVNAYLVEHAGQTILVDAGAAQCFGPGLGQIASNLQRAGYAPERVDAVLLTHAHPDHLCGLTDADGKAVFSKATVWLSQQDADVWLSEKAEAQAPEAMRSTFQVARRTLAPYQAQQRLRLFGADTPLPAGFAATATPGHTPGHTSFRLDAGAGQTLFIWGDVVHFHAVQFAQPKVAVEFDWDKPQAIASRQNVLRHAASQGWWVAGAHLPFPGIGHVAQRGEGYEWIPTEFLPAP</sequence>
<dbReference type="EMBL" id="FQUZ01000010">
    <property type="protein sequence ID" value="SHE98337.1"/>
    <property type="molecule type" value="Genomic_DNA"/>
</dbReference>
<feature type="chain" id="PRO_5013381931" evidence="5">
    <location>
        <begin position="29"/>
        <end position="323"/>
    </location>
</feature>
<proteinExistence type="inferred from homology"/>
<dbReference type="OrthoDB" id="5443440at2"/>
<dbReference type="SUPFAM" id="SSF56281">
    <property type="entry name" value="Metallo-hydrolase/oxidoreductase"/>
    <property type="match status" value="1"/>
</dbReference>
<dbReference type="PROSITE" id="PS51257">
    <property type="entry name" value="PROKAR_LIPOPROTEIN"/>
    <property type="match status" value="1"/>
</dbReference>
<dbReference type="STRING" id="1122156.SAMN02745117_01154"/>
<dbReference type="GO" id="GO:0046872">
    <property type="term" value="F:metal ion binding"/>
    <property type="evidence" value="ECO:0007669"/>
    <property type="project" value="UniProtKB-KW"/>
</dbReference>
<dbReference type="AlphaFoldDB" id="A0A1M4XXQ3"/>
<keyword evidence="5" id="KW-0732">Signal</keyword>
<keyword evidence="2" id="KW-0479">Metal-binding</keyword>
<dbReference type="PANTHER" id="PTHR42978:SF6">
    <property type="entry name" value="QUORUM-QUENCHING LACTONASE YTNP-RELATED"/>
    <property type="match status" value="1"/>
</dbReference>
<dbReference type="SMART" id="SM00849">
    <property type="entry name" value="Lactamase_B"/>
    <property type="match status" value="1"/>
</dbReference>
<evidence type="ECO:0000259" key="6">
    <source>
        <dbReference type="SMART" id="SM00849"/>
    </source>
</evidence>
<dbReference type="InterPro" id="IPR001279">
    <property type="entry name" value="Metallo-B-lactamas"/>
</dbReference>